<dbReference type="InterPro" id="IPR001128">
    <property type="entry name" value="Cyt_P450"/>
</dbReference>
<dbReference type="PANTHER" id="PTHR24287:SF1">
    <property type="entry name" value="P450, PUTATIVE (EUROFUNG)-RELATED"/>
    <property type="match status" value="1"/>
</dbReference>
<organism evidence="10 11">
    <name type="scientific">Sphagnurus paluster</name>
    <dbReference type="NCBI Taxonomy" id="117069"/>
    <lineage>
        <taxon>Eukaryota</taxon>
        <taxon>Fungi</taxon>
        <taxon>Dikarya</taxon>
        <taxon>Basidiomycota</taxon>
        <taxon>Agaricomycotina</taxon>
        <taxon>Agaricomycetes</taxon>
        <taxon>Agaricomycetidae</taxon>
        <taxon>Agaricales</taxon>
        <taxon>Tricholomatineae</taxon>
        <taxon>Lyophyllaceae</taxon>
        <taxon>Sphagnurus</taxon>
    </lineage>
</organism>
<keyword evidence="6 8" id="KW-0408">Iron</keyword>
<comment type="similarity">
    <text evidence="2 9">Belongs to the cytochrome P450 family.</text>
</comment>
<keyword evidence="5 9" id="KW-0560">Oxidoreductase</keyword>
<evidence type="ECO:0000256" key="3">
    <source>
        <dbReference type="ARBA" id="ARBA00022617"/>
    </source>
</evidence>
<evidence type="ECO:0000256" key="1">
    <source>
        <dbReference type="ARBA" id="ARBA00001971"/>
    </source>
</evidence>
<name>A0A9P7KHY8_9AGAR</name>
<proteinExistence type="inferred from homology"/>
<dbReference type="Gene3D" id="1.10.630.10">
    <property type="entry name" value="Cytochrome P450"/>
    <property type="match status" value="1"/>
</dbReference>
<dbReference type="GO" id="GO:0020037">
    <property type="term" value="F:heme binding"/>
    <property type="evidence" value="ECO:0007669"/>
    <property type="project" value="InterPro"/>
</dbReference>
<evidence type="ECO:0000313" key="10">
    <source>
        <dbReference type="EMBL" id="KAG5653246.1"/>
    </source>
</evidence>
<dbReference type="AlphaFoldDB" id="A0A9P7KHY8"/>
<comment type="caution">
    <text evidence="10">The sequence shown here is derived from an EMBL/GenBank/DDBJ whole genome shotgun (WGS) entry which is preliminary data.</text>
</comment>
<dbReference type="InterPro" id="IPR047146">
    <property type="entry name" value="Cyt_P450_E_CYP52_fungi"/>
</dbReference>
<sequence length="124" mass="14589">MHRRKDLWGPDAEEFDPDRFIDERLKKYLLKNSFIFLPFNAGPRICLGQQFAYNEMSFMIIRFLQHFSSISLDEDSAPPEAHPPAEWAQGEGRRRIERVFPKIHLTMYANGGMWLKMKEADNNA</sequence>
<dbReference type="Proteomes" id="UP000717328">
    <property type="component" value="Unassembled WGS sequence"/>
</dbReference>
<evidence type="ECO:0000256" key="4">
    <source>
        <dbReference type="ARBA" id="ARBA00022723"/>
    </source>
</evidence>
<keyword evidence="4 8" id="KW-0479">Metal-binding</keyword>
<protein>
    <recommendedName>
        <fullName evidence="12">Cytochrome P450</fullName>
    </recommendedName>
</protein>
<evidence type="ECO:0000256" key="6">
    <source>
        <dbReference type="ARBA" id="ARBA00023004"/>
    </source>
</evidence>
<dbReference type="SUPFAM" id="SSF48264">
    <property type="entry name" value="Cytochrome P450"/>
    <property type="match status" value="1"/>
</dbReference>
<accession>A0A9P7KHY8</accession>
<evidence type="ECO:0000256" key="2">
    <source>
        <dbReference type="ARBA" id="ARBA00010617"/>
    </source>
</evidence>
<dbReference type="PANTHER" id="PTHR24287">
    <property type="entry name" value="P450, PUTATIVE (EUROFUNG)-RELATED"/>
    <property type="match status" value="1"/>
</dbReference>
<evidence type="ECO:0000256" key="7">
    <source>
        <dbReference type="ARBA" id="ARBA00023033"/>
    </source>
</evidence>
<dbReference type="EMBL" id="JABCKI010000064">
    <property type="protein sequence ID" value="KAG5653246.1"/>
    <property type="molecule type" value="Genomic_DNA"/>
</dbReference>
<dbReference type="GO" id="GO:0004497">
    <property type="term" value="F:monooxygenase activity"/>
    <property type="evidence" value="ECO:0007669"/>
    <property type="project" value="UniProtKB-KW"/>
</dbReference>
<dbReference type="InterPro" id="IPR002403">
    <property type="entry name" value="Cyt_P450_E_grp-IV"/>
</dbReference>
<reference evidence="10" key="2">
    <citation type="submission" date="2021-10" db="EMBL/GenBank/DDBJ databases">
        <title>Phylogenomics reveals ancestral predisposition of the termite-cultivated fungus Termitomyces towards a domesticated lifestyle.</title>
        <authorList>
            <person name="Auxier B."/>
            <person name="Grum-Grzhimaylo A."/>
            <person name="Cardenas M.E."/>
            <person name="Lodge J.D."/>
            <person name="Laessoe T."/>
            <person name="Pedersen O."/>
            <person name="Smith M.E."/>
            <person name="Kuyper T.W."/>
            <person name="Franco-Molano E.A."/>
            <person name="Baroni T.J."/>
            <person name="Aanen D.K."/>
        </authorList>
    </citation>
    <scope>NUCLEOTIDE SEQUENCE</scope>
    <source>
        <strain evidence="10">D49</strain>
    </source>
</reference>
<keyword evidence="3 8" id="KW-0349">Heme</keyword>
<dbReference type="PRINTS" id="PR00465">
    <property type="entry name" value="EP450IV"/>
</dbReference>
<dbReference type="InterPro" id="IPR036396">
    <property type="entry name" value="Cyt_P450_sf"/>
</dbReference>
<dbReference type="PROSITE" id="PS00086">
    <property type="entry name" value="CYTOCHROME_P450"/>
    <property type="match status" value="1"/>
</dbReference>
<feature type="binding site" description="axial binding residue" evidence="8">
    <location>
        <position position="46"/>
    </location>
    <ligand>
        <name>heme</name>
        <dbReference type="ChEBI" id="CHEBI:30413"/>
    </ligand>
    <ligandPart>
        <name>Fe</name>
        <dbReference type="ChEBI" id="CHEBI:18248"/>
    </ligandPart>
</feature>
<keyword evidence="7 9" id="KW-0503">Monooxygenase</keyword>
<dbReference type="InterPro" id="IPR017972">
    <property type="entry name" value="Cyt_P450_CS"/>
</dbReference>
<evidence type="ECO:0008006" key="12">
    <source>
        <dbReference type="Google" id="ProtNLM"/>
    </source>
</evidence>
<evidence type="ECO:0000256" key="8">
    <source>
        <dbReference type="PIRSR" id="PIRSR602403-1"/>
    </source>
</evidence>
<keyword evidence="11" id="KW-1185">Reference proteome</keyword>
<dbReference type="OrthoDB" id="1470350at2759"/>
<evidence type="ECO:0000256" key="9">
    <source>
        <dbReference type="RuleBase" id="RU000461"/>
    </source>
</evidence>
<gene>
    <name evidence="10" type="ORF">H0H81_001503</name>
</gene>
<dbReference type="Pfam" id="PF00067">
    <property type="entry name" value="p450"/>
    <property type="match status" value="1"/>
</dbReference>
<dbReference type="GO" id="GO:0016705">
    <property type="term" value="F:oxidoreductase activity, acting on paired donors, with incorporation or reduction of molecular oxygen"/>
    <property type="evidence" value="ECO:0007669"/>
    <property type="project" value="InterPro"/>
</dbReference>
<evidence type="ECO:0000313" key="11">
    <source>
        <dbReference type="Proteomes" id="UP000717328"/>
    </source>
</evidence>
<comment type="cofactor">
    <cofactor evidence="1 8">
        <name>heme</name>
        <dbReference type="ChEBI" id="CHEBI:30413"/>
    </cofactor>
</comment>
<evidence type="ECO:0000256" key="5">
    <source>
        <dbReference type="ARBA" id="ARBA00023002"/>
    </source>
</evidence>
<reference evidence="10" key="1">
    <citation type="submission" date="2021-02" db="EMBL/GenBank/DDBJ databases">
        <authorList>
            <person name="Nieuwenhuis M."/>
            <person name="Van De Peppel L.J.J."/>
        </authorList>
    </citation>
    <scope>NUCLEOTIDE SEQUENCE</scope>
    <source>
        <strain evidence="10">D49</strain>
    </source>
</reference>
<dbReference type="GO" id="GO:0005506">
    <property type="term" value="F:iron ion binding"/>
    <property type="evidence" value="ECO:0007669"/>
    <property type="project" value="InterPro"/>
</dbReference>